<dbReference type="RefSeq" id="WP_058495267.1">
    <property type="nucleotide sequence ID" value="NZ_CAAAIU010000011.1"/>
</dbReference>
<dbReference type="AlphaFoldDB" id="A0A0W0SV92"/>
<organism evidence="4 5">
    <name type="scientific">Legionella drozanskii LLAP-1</name>
    <dbReference type="NCBI Taxonomy" id="1212489"/>
    <lineage>
        <taxon>Bacteria</taxon>
        <taxon>Pseudomonadati</taxon>
        <taxon>Pseudomonadota</taxon>
        <taxon>Gammaproteobacteria</taxon>
        <taxon>Legionellales</taxon>
        <taxon>Legionellaceae</taxon>
        <taxon>Legionella</taxon>
    </lineage>
</organism>
<dbReference type="Pfam" id="PF00005">
    <property type="entry name" value="ABC_tran"/>
    <property type="match status" value="1"/>
</dbReference>
<dbReference type="Proteomes" id="UP000054736">
    <property type="component" value="Unassembled WGS sequence"/>
</dbReference>
<dbReference type="SUPFAM" id="SSF52540">
    <property type="entry name" value="P-loop containing nucleoside triphosphate hydrolases"/>
    <property type="match status" value="1"/>
</dbReference>
<dbReference type="PROSITE" id="PS50893">
    <property type="entry name" value="ABC_TRANSPORTER_2"/>
    <property type="match status" value="1"/>
</dbReference>
<evidence type="ECO:0000313" key="5">
    <source>
        <dbReference type="Proteomes" id="UP000054736"/>
    </source>
</evidence>
<dbReference type="GO" id="GO:0005524">
    <property type="term" value="F:ATP binding"/>
    <property type="evidence" value="ECO:0007669"/>
    <property type="project" value="UniProtKB-KW"/>
</dbReference>
<dbReference type="EMBL" id="LNXY01000020">
    <property type="protein sequence ID" value="KTC87319.1"/>
    <property type="molecule type" value="Genomic_DNA"/>
</dbReference>
<accession>A0A0W0SV92</accession>
<dbReference type="PANTHER" id="PTHR43038">
    <property type="entry name" value="ATP-BINDING CASSETTE, SUB-FAMILY H, MEMBER 1"/>
    <property type="match status" value="1"/>
</dbReference>
<dbReference type="Gene3D" id="3.40.50.300">
    <property type="entry name" value="P-loop containing nucleotide triphosphate hydrolases"/>
    <property type="match status" value="1"/>
</dbReference>
<dbReference type="PATRIC" id="fig|1212489.4.peg.981"/>
<evidence type="ECO:0000256" key="2">
    <source>
        <dbReference type="ARBA" id="ARBA00022840"/>
    </source>
</evidence>
<proteinExistence type="predicted"/>
<dbReference type="InterPro" id="IPR003593">
    <property type="entry name" value="AAA+_ATPase"/>
</dbReference>
<dbReference type="SMART" id="SM00382">
    <property type="entry name" value="AAA"/>
    <property type="match status" value="1"/>
</dbReference>
<feature type="domain" description="ABC transporter" evidence="3">
    <location>
        <begin position="6"/>
        <end position="233"/>
    </location>
</feature>
<protein>
    <submittedName>
        <fullName evidence="4">ABC transporter ATP-binding protein</fullName>
    </submittedName>
</protein>
<keyword evidence="1" id="KW-0547">Nucleotide-binding</keyword>
<dbReference type="OrthoDB" id="9805029at2"/>
<dbReference type="InterPro" id="IPR027417">
    <property type="entry name" value="P-loop_NTPase"/>
</dbReference>
<dbReference type="CDD" id="cd03230">
    <property type="entry name" value="ABC_DR_subfamily_A"/>
    <property type="match status" value="1"/>
</dbReference>
<reference evidence="4 5" key="1">
    <citation type="submission" date="2015-11" db="EMBL/GenBank/DDBJ databases">
        <title>Genomic analysis of 38 Legionella species identifies large and diverse effector repertoires.</title>
        <authorList>
            <person name="Burstein D."/>
            <person name="Amaro F."/>
            <person name="Zusman T."/>
            <person name="Lifshitz Z."/>
            <person name="Cohen O."/>
            <person name="Gilbert J.A."/>
            <person name="Pupko T."/>
            <person name="Shuman H.A."/>
            <person name="Segal G."/>
        </authorList>
    </citation>
    <scope>NUCLEOTIDE SEQUENCE [LARGE SCALE GENOMIC DNA]</scope>
    <source>
        <strain evidence="4 5">ATCC 700990</strain>
    </source>
</reference>
<dbReference type="InterPro" id="IPR017871">
    <property type="entry name" value="ABC_transporter-like_CS"/>
</dbReference>
<keyword evidence="5" id="KW-1185">Reference proteome</keyword>
<dbReference type="PANTHER" id="PTHR43038:SF3">
    <property type="entry name" value="ABC TRANSPORTER G FAMILY MEMBER 20 ISOFORM X1"/>
    <property type="match status" value="1"/>
</dbReference>
<sequence>MSEYVIDVVNLCKSFDDKMVVNHVDLHIQKGEVFGFLGPNGSGKTTTIRMLCGLLTPDAGQGTCLGFDIVSESKKIKPHVGYMTQRFSFYNELTVQENLILMARIYNIDNRKAKVAKILDEFNLTPRQKQLTGELSGGWKQRVALAACLLHEPELLLLDEPTSGVDPLARREFWDKIHSLSEHGVTILVSTHYMDEAERCTRLAYLANGNLLITGTIKEVIAKTKLKTWEIAGEVTTTLLQQAKITKGVTQAALFGNKIHICGFDAAIIESGLNDLVKNNAVTWRAIDTTLEDAFISLVNQSQGEIG</sequence>
<evidence type="ECO:0000256" key="1">
    <source>
        <dbReference type="ARBA" id="ARBA00022741"/>
    </source>
</evidence>
<dbReference type="GO" id="GO:0016887">
    <property type="term" value="F:ATP hydrolysis activity"/>
    <property type="evidence" value="ECO:0007669"/>
    <property type="project" value="InterPro"/>
</dbReference>
<gene>
    <name evidence="4" type="ORF">Ldro_0938</name>
</gene>
<evidence type="ECO:0000259" key="3">
    <source>
        <dbReference type="PROSITE" id="PS50893"/>
    </source>
</evidence>
<dbReference type="STRING" id="1212489.Ldro_0938"/>
<dbReference type="PROSITE" id="PS00211">
    <property type="entry name" value="ABC_TRANSPORTER_1"/>
    <property type="match status" value="1"/>
</dbReference>
<name>A0A0W0SV92_9GAMM</name>
<keyword evidence="2 4" id="KW-0067">ATP-binding</keyword>
<dbReference type="InterPro" id="IPR003439">
    <property type="entry name" value="ABC_transporter-like_ATP-bd"/>
</dbReference>
<evidence type="ECO:0000313" key="4">
    <source>
        <dbReference type="EMBL" id="KTC87319.1"/>
    </source>
</evidence>
<comment type="caution">
    <text evidence="4">The sequence shown here is derived from an EMBL/GenBank/DDBJ whole genome shotgun (WGS) entry which is preliminary data.</text>
</comment>